<dbReference type="AlphaFoldDB" id="A0A4D5S489"/>
<organism evidence="2">
    <name type="scientific">Ixodes scapularis</name>
    <name type="common">Black-legged tick</name>
    <name type="synonym">Deer tick</name>
    <dbReference type="NCBI Taxonomy" id="6945"/>
    <lineage>
        <taxon>Eukaryota</taxon>
        <taxon>Metazoa</taxon>
        <taxon>Ecdysozoa</taxon>
        <taxon>Arthropoda</taxon>
        <taxon>Chelicerata</taxon>
        <taxon>Arachnida</taxon>
        <taxon>Acari</taxon>
        <taxon>Parasitiformes</taxon>
        <taxon>Ixodida</taxon>
        <taxon>Ixodoidea</taxon>
        <taxon>Ixodidae</taxon>
        <taxon>Ixodinae</taxon>
        <taxon>Ixodes</taxon>
    </lineage>
</organism>
<feature type="transmembrane region" description="Helical" evidence="1">
    <location>
        <begin position="111"/>
        <end position="132"/>
    </location>
</feature>
<evidence type="ECO:0000313" key="2">
    <source>
        <dbReference type="EMBL" id="MOY44472.1"/>
    </source>
</evidence>
<feature type="transmembrane region" description="Helical" evidence="1">
    <location>
        <begin position="153"/>
        <end position="176"/>
    </location>
</feature>
<protein>
    <submittedName>
        <fullName evidence="2">Uncharacterized protein</fullName>
    </submittedName>
</protein>
<keyword evidence="1" id="KW-1133">Transmembrane helix</keyword>
<name>A0A4D5S489_IXOSC</name>
<reference evidence="2" key="1">
    <citation type="submission" date="2019-04" db="EMBL/GenBank/DDBJ databases">
        <title>An insight into the mialome of Ixodes scapularis.</title>
        <authorList>
            <person name="Ribeiro J.M."/>
            <person name="Mather T.N."/>
            <person name="Karim S."/>
        </authorList>
    </citation>
    <scope>NUCLEOTIDE SEQUENCE</scope>
</reference>
<evidence type="ECO:0000256" key="1">
    <source>
        <dbReference type="SAM" id="Phobius"/>
    </source>
</evidence>
<dbReference type="EMBL" id="GHJT01010501">
    <property type="protein sequence ID" value="MOY44472.1"/>
    <property type="molecule type" value="Transcribed_RNA"/>
</dbReference>
<keyword evidence="1" id="KW-0472">Membrane</keyword>
<accession>A0A4D5S489</accession>
<sequence>MYQNFFLCFSGLGRQFFHFLRLFIMLRVESRAIEGRHTNGGRDLSESENIFFFIVLCFAAMLLFGLPFCAIQSGTTSSGVQLLSLKNTRSTNMWMVSFPCYSHTPCSAVDMLFFFLLASIVDEACSVQCINVHRNFRKQIRNGRPSLCKKINFIVMVCPFLCSLFLVCTVICIFRLSSLAFSIVGCICAREEKSLCEVFALATQWLHWQKVVFKSLAELFLTKSSLALAL</sequence>
<dbReference type="VEuPathDB" id="VectorBase:ISCI012908"/>
<feature type="transmembrane region" description="Helical" evidence="1">
    <location>
        <begin position="50"/>
        <end position="73"/>
    </location>
</feature>
<dbReference type="VEuPathDB" id="VectorBase:ISCW012908"/>
<keyword evidence="1" id="KW-0812">Transmembrane</keyword>
<proteinExistence type="predicted"/>